<dbReference type="RefSeq" id="WP_344305611.1">
    <property type="nucleotide sequence ID" value="NZ_BAAAQQ010000014.1"/>
</dbReference>
<evidence type="ECO:0000256" key="8">
    <source>
        <dbReference type="ARBA" id="ARBA00022691"/>
    </source>
</evidence>
<evidence type="ECO:0000256" key="9">
    <source>
        <dbReference type="ARBA" id="ARBA00030757"/>
    </source>
</evidence>
<dbReference type="PANTHER" id="PTHR11579:SF0">
    <property type="entry name" value="PROTEIN-L-ISOASPARTATE(D-ASPARTATE) O-METHYLTRANSFERASE"/>
    <property type="match status" value="1"/>
</dbReference>
<proteinExistence type="inferred from homology"/>
<comment type="caution">
    <text evidence="12">The sequence shown here is derived from an EMBL/GenBank/DDBJ whole genome shotgun (WGS) entry which is preliminary data.</text>
</comment>
<keyword evidence="8" id="KW-0949">S-adenosyl-L-methionine</keyword>
<comment type="subcellular location">
    <subcellularLocation>
        <location evidence="1">Cytoplasm</location>
    </subcellularLocation>
</comment>
<evidence type="ECO:0000256" key="1">
    <source>
        <dbReference type="ARBA" id="ARBA00004496"/>
    </source>
</evidence>
<comment type="similarity">
    <text evidence="2">Belongs to the methyltransferase superfamily. L-isoaspartyl/D-aspartyl protein methyltransferase family.</text>
</comment>
<evidence type="ECO:0000256" key="5">
    <source>
        <dbReference type="ARBA" id="ARBA00022490"/>
    </source>
</evidence>
<dbReference type="Proteomes" id="UP001500575">
    <property type="component" value="Unassembled WGS sequence"/>
</dbReference>
<dbReference type="InterPro" id="IPR000682">
    <property type="entry name" value="PCMT"/>
</dbReference>
<reference evidence="12 13" key="1">
    <citation type="journal article" date="2019" name="Int. J. Syst. Evol. Microbiol.">
        <title>The Global Catalogue of Microorganisms (GCM) 10K type strain sequencing project: providing services to taxonomists for standard genome sequencing and annotation.</title>
        <authorList>
            <consortium name="The Broad Institute Genomics Platform"/>
            <consortium name="The Broad Institute Genome Sequencing Center for Infectious Disease"/>
            <person name="Wu L."/>
            <person name="Ma J."/>
        </authorList>
    </citation>
    <scope>NUCLEOTIDE SEQUENCE [LARGE SCALE GENOMIC DNA]</scope>
    <source>
        <strain evidence="12 13">JCM 16021</strain>
    </source>
</reference>
<evidence type="ECO:0000256" key="10">
    <source>
        <dbReference type="ARBA" id="ARBA00031323"/>
    </source>
</evidence>
<evidence type="ECO:0000256" key="6">
    <source>
        <dbReference type="ARBA" id="ARBA00022603"/>
    </source>
</evidence>
<sequence>MDAVSTAMREVRREGFLRRADRRRADYDGPLGIGHHQTNSQPRTVAEMLRLLDVRAGQRALDVGAGSGWTTALLARLVGQTGEVRGVEIVPELAQWGARNLARTDQPWASLLEAEPGVLGLPAHAPYDRILVSAEPDRLPGELVAQLDLDGGILVIPVAGEMLRVVRHGDEHEVTRHGRYRFVPLV</sequence>
<dbReference type="Gene3D" id="3.40.50.150">
    <property type="entry name" value="Vaccinia Virus protein VP39"/>
    <property type="match status" value="1"/>
</dbReference>
<dbReference type="Pfam" id="PF01135">
    <property type="entry name" value="PCMT"/>
    <property type="match status" value="1"/>
</dbReference>
<dbReference type="InterPro" id="IPR029063">
    <property type="entry name" value="SAM-dependent_MTases_sf"/>
</dbReference>
<evidence type="ECO:0000256" key="11">
    <source>
        <dbReference type="ARBA" id="ARBA00031350"/>
    </source>
</evidence>
<evidence type="ECO:0000256" key="4">
    <source>
        <dbReference type="ARBA" id="ARBA00013346"/>
    </source>
</evidence>
<evidence type="ECO:0000256" key="3">
    <source>
        <dbReference type="ARBA" id="ARBA00011890"/>
    </source>
</evidence>
<organism evidence="12 13">
    <name type="scientific">Nocardioides bigeumensis</name>
    <dbReference type="NCBI Taxonomy" id="433657"/>
    <lineage>
        <taxon>Bacteria</taxon>
        <taxon>Bacillati</taxon>
        <taxon>Actinomycetota</taxon>
        <taxon>Actinomycetes</taxon>
        <taxon>Propionibacteriales</taxon>
        <taxon>Nocardioidaceae</taxon>
        <taxon>Nocardioides</taxon>
    </lineage>
</organism>
<evidence type="ECO:0000256" key="7">
    <source>
        <dbReference type="ARBA" id="ARBA00022679"/>
    </source>
</evidence>
<protein>
    <recommendedName>
        <fullName evidence="4">Protein-L-isoaspartate O-methyltransferase</fullName>
        <ecNumber evidence="3">2.1.1.77</ecNumber>
    </recommendedName>
    <alternativeName>
        <fullName evidence="11">L-isoaspartyl protein carboxyl methyltransferase</fullName>
    </alternativeName>
    <alternativeName>
        <fullName evidence="9">Protein L-isoaspartyl methyltransferase</fullName>
    </alternativeName>
    <alternativeName>
        <fullName evidence="10">Protein-beta-aspartate methyltransferase</fullName>
    </alternativeName>
</protein>
<keyword evidence="13" id="KW-1185">Reference proteome</keyword>
<keyword evidence="7" id="KW-0808">Transferase</keyword>
<dbReference type="CDD" id="cd02440">
    <property type="entry name" value="AdoMet_MTases"/>
    <property type="match status" value="1"/>
</dbReference>
<keyword evidence="5" id="KW-0963">Cytoplasm</keyword>
<name>A0ABN2YXC1_9ACTN</name>
<dbReference type="SUPFAM" id="SSF53335">
    <property type="entry name" value="S-adenosyl-L-methionine-dependent methyltransferases"/>
    <property type="match status" value="1"/>
</dbReference>
<evidence type="ECO:0000313" key="12">
    <source>
        <dbReference type="EMBL" id="GAA2133855.1"/>
    </source>
</evidence>
<gene>
    <name evidence="12" type="ORF">GCM10009843_39790</name>
</gene>
<dbReference type="PANTHER" id="PTHR11579">
    <property type="entry name" value="PROTEIN-L-ISOASPARTATE O-METHYLTRANSFERASE"/>
    <property type="match status" value="1"/>
</dbReference>
<evidence type="ECO:0000313" key="13">
    <source>
        <dbReference type="Proteomes" id="UP001500575"/>
    </source>
</evidence>
<keyword evidence="6" id="KW-0489">Methyltransferase</keyword>
<dbReference type="EC" id="2.1.1.77" evidence="3"/>
<dbReference type="EMBL" id="BAAAQQ010000014">
    <property type="protein sequence ID" value="GAA2133855.1"/>
    <property type="molecule type" value="Genomic_DNA"/>
</dbReference>
<evidence type="ECO:0000256" key="2">
    <source>
        <dbReference type="ARBA" id="ARBA00005369"/>
    </source>
</evidence>
<accession>A0ABN2YXC1</accession>